<dbReference type="Pfam" id="PF06747">
    <property type="entry name" value="CHCH"/>
    <property type="match status" value="1"/>
</dbReference>
<reference evidence="3 4" key="1">
    <citation type="journal article" date="2015" name="Genome Biol.">
        <title>Comparative genomics of Steinernema reveals deeply conserved gene regulatory networks.</title>
        <authorList>
            <person name="Dillman A.R."/>
            <person name="Macchietto M."/>
            <person name="Porter C.F."/>
            <person name="Rogers A."/>
            <person name="Williams B."/>
            <person name="Antoshechkin I."/>
            <person name="Lee M.M."/>
            <person name="Goodwin Z."/>
            <person name="Lu X."/>
            <person name="Lewis E.E."/>
            <person name="Goodrich-Blair H."/>
            <person name="Stock S.P."/>
            <person name="Adams B.J."/>
            <person name="Sternberg P.W."/>
            <person name="Mortazavi A."/>
        </authorList>
    </citation>
    <scope>NUCLEOTIDE SEQUENCE [LARGE SCALE GENOMIC DNA]</scope>
    <source>
        <strain evidence="3 4">ALL</strain>
    </source>
</reference>
<organism evidence="3 4">
    <name type="scientific">Steinernema carpocapsae</name>
    <name type="common">Entomopathogenic nematode</name>
    <dbReference type="NCBI Taxonomy" id="34508"/>
    <lineage>
        <taxon>Eukaryota</taxon>
        <taxon>Metazoa</taxon>
        <taxon>Ecdysozoa</taxon>
        <taxon>Nematoda</taxon>
        <taxon>Chromadorea</taxon>
        <taxon>Rhabditida</taxon>
        <taxon>Tylenchina</taxon>
        <taxon>Panagrolaimomorpha</taxon>
        <taxon>Strongyloidoidea</taxon>
        <taxon>Steinernematidae</taxon>
        <taxon>Steinernema</taxon>
    </lineage>
</organism>
<gene>
    <name evidence="3" type="ORF">L596_024420</name>
</gene>
<evidence type="ECO:0000259" key="2">
    <source>
        <dbReference type="Pfam" id="PF06747"/>
    </source>
</evidence>
<sequence length="157" mass="17835">MFFSTPVLKKSALAQTKMPYPKTKTFYEILPLCGKDRVVTRRSKPPGSSCTQELQALFQCLKKWEFDDIPCTNQHKIYYKCVENTEKAAAEYREAARKGNLGEGSSGSLSPVQFNKIASMFPQPDLGKKPFIQMKRLPQQDYADDIFRRKGLKGKAS</sequence>
<dbReference type="EMBL" id="AZBU02000008">
    <property type="protein sequence ID" value="TKR68431.1"/>
    <property type="molecule type" value="Genomic_DNA"/>
</dbReference>
<evidence type="ECO:0000313" key="3">
    <source>
        <dbReference type="EMBL" id="TKR68431.1"/>
    </source>
</evidence>
<dbReference type="PROSITE" id="PS51808">
    <property type="entry name" value="CHCH"/>
    <property type="match status" value="1"/>
</dbReference>
<proteinExistence type="predicted"/>
<dbReference type="STRING" id="34508.A0A4U5MGP6"/>
<dbReference type="GO" id="GO:0003723">
    <property type="term" value="F:RNA binding"/>
    <property type="evidence" value="ECO:0007669"/>
    <property type="project" value="TreeGrafter"/>
</dbReference>
<dbReference type="SUPFAM" id="SSF47072">
    <property type="entry name" value="Cysteine alpha-hairpin motif"/>
    <property type="match status" value="1"/>
</dbReference>
<dbReference type="InterPro" id="IPR009069">
    <property type="entry name" value="Cys_alpha_HP_mot_SF"/>
</dbReference>
<evidence type="ECO:0000256" key="1">
    <source>
        <dbReference type="ARBA" id="ARBA00023157"/>
    </source>
</evidence>
<keyword evidence="4" id="KW-1185">Reference proteome</keyword>
<dbReference type="PANTHER" id="PTHR31278:SF2">
    <property type="entry name" value="SMALL RIBOSOMAL SUBUNIT PROTEIN MS37"/>
    <property type="match status" value="1"/>
</dbReference>
<keyword evidence="1" id="KW-1015">Disulfide bond</keyword>
<name>A0A4U5MGP6_STECR</name>
<dbReference type="AlphaFoldDB" id="A0A4U5MGP6"/>
<protein>
    <recommendedName>
        <fullName evidence="2">CHCH domain-containing protein</fullName>
    </recommendedName>
</protein>
<accession>A0A4U5MGP6</accession>
<feature type="domain" description="CHCH" evidence="2">
    <location>
        <begin position="50"/>
        <end position="84"/>
    </location>
</feature>
<dbReference type="GO" id="GO:0005761">
    <property type="term" value="C:mitochondrial ribosome"/>
    <property type="evidence" value="ECO:0007669"/>
    <property type="project" value="InterPro"/>
</dbReference>
<dbReference type="InterPro" id="IPR010625">
    <property type="entry name" value="CHCH"/>
</dbReference>
<evidence type="ECO:0000313" key="4">
    <source>
        <dbReference type="Proteomes" id="UP000298663"/>
    </source>
</evidence>
<dbReference type="GO" id="GO:0005654">
    <property type="term" value="C:nucleoplasm"/>
    <property type="evidence" value="ECO:0007669"/>
    <property type="project" value="TreeGrafter"/>
</dbReference>
<comment type="caution">
    <text evidence="3">The sequence shown here is derived from an EMBL/GenBank/DDBJ whole genome shotgun (WGS) entry which is preliminary data.</text>
</comment>
<dbReference type="OrthoDB" id="5825849at2759"/>
<dbReference type="PANTHER" id="PTHR31278">
    <property type="entry name" value="CHCHD1"/>
    <property type="match status" value="1"/>
</dbReference>
<reference evidence="3 4" key="2">
    <citation type="journal article" date="2019" name="G3 (Bethesda)">
        <title>Hybrid Assembly of the Genome of the Entomopathogenic Nematode Steinernema carpocapsae Identifies the X-Chromosome.</title>
        <authorList>
            <person name="Serra L."/>
            <person name="Macchietto M."/>
            <person name="Macias-Munoz A."/>
            <person name="McGill C.J."/>
            <person name="Rodriguez I.M."/>
            <person name="Rodriguez B."/>
            <person name="Murad R."/>
            <person name="Mortazavi A."/>
        </authorList>
    </citation>
    <scope>NUCLEOTIDE SEQUENCE [LARGE SCALE GENOMIC DNA]</scope>
    <source>
        <strain evidence="3 4">ALL</strain>
    </source>
</reference>
<dbReference type="GO" id="GO:0032543">
    <property type="term" value="P:mitochondrial translation"/>
    <property type="evidence" value="ECO:0007669"/>
    <property type="project" value="InterPro"/>
</dbReference>
<dbReference type="InterPro" id="IPR033620">
    <property type="entry name" value="Ribosomal_mS37_met"/>
</dbReference>
<dbReference type="Proteomes" id="UP000298663">
    <property type="component" value="Unassembled WGS sequence"/>
</dbReference>